<dbReference type="AlphaFoldDB" id="A0A6G0YXJ5"/>
<keyword evidence="3" id="KW-1185">Reference proteome</keyword>
<sequence length="196" mass="23002">MEIYPTCQQLKNKHNKIRRFYNSRIIYLICLVDVVYFMATLALLNTDHMGIGQNCVTPDWRCPAMLKRDIYYDMHFIKRAWFTKIDSFVCNCSESTLALFVVSTNMNCKINNNALYRPALPIFTIEPFYTKAHNRKPGLYFQFRLASAIKRYFLINPTTNVNVISKSSNSAFWPILGYIWPHNNLVFPIGIYWGNE</sequence>
<comment type="caution">
    <text evidence="2">The sequence shown here is derived from an EMBL/GenBank/DDBJ whole genome shotgun (WGS) entry which is preliminary data.</text>
</comment>
<feature type="transmembrane region" description="Helical" evidence="1">
    <location>
        <begin position="25"/>
        <end position="44"/>
    </location>
</feature>
<name>A0A6G0YXJ5_APHCR</name>
<reference evidence="2 3" key="1">
    <citation type="submission" date="2019-08" db="EMBL/GenBank/DDBJ databases">
        <title>Whole genome of Aphis craccivora.</title>
        <authorList>
            <person name="Voronova N.V."/>
            <person name="Shulinski R.S."/>
            <person name="Bandarenka Y.V."/>
            <person name="Zhorov D.G."/>
            <person name="Warner D."/>
        </authorList>
    </citation>
    <scope>NUCLEOTIDE SEQUENCE [LARGE SCALE GENOMIC DNA]</scope>
    <source>
        <strain evidence="2">180601</strain>
        <tissue evidence="2">Whole Body</tissue>
    </source>
</reference>
<evidence type="ECO:0000313" key="3">
    <source>
        <dbReference type="Proteomes" id="UP000478052"/>
    </source>
</evidence>
<accession>A0A6G0YXJ5</accession>
<keyword evidence="1" id="KW-0812">Transmembrane</keyword>
<dbReference type="OrthoDB" id="8007085at2759"/>
<dbReference type="Proteomes" id="UP000478052">
    <property type="component" value="Unassembled WGS sequence"/>
</dbReference>
<keyword evidence="1" id="KW-0472">Membrane</keyword>
<protein>
    <submittedName>
        <fullName evidence="2">Uncharacterized protein</fullName>
    </submittedName>
</protein>
<evidence type="ECO:0000313" key="2">
    <source>
        <dbReference type="EMBL" id="KAF0762624.1"/>
    </source>
</evidence>
<proteinExistence type="predicted"/>
<evidence type="ECO:0000256" key="1">
    <source>
        <dbReference type="SAM" id="Phobius"/>
    </source>
</evidence>
<keyword evidence="1" id="KW-1133">Transmembrane helix</keyword>
<gene>
    <name evidence="2" type="ORF">FWK35_00007922</name>
</gene>
<dbReference type="EMBL" id="VUJU01002088">
    <property type="protein sequence ID" value="KAF0762624.1"/>
    <property type="molecule type" value="Genomic_DNA"/>
</dbReference>
<organism evidence="2 3">
    <name type="scientific">Aphis craccivora</name>
    <name type="common">Cowpea aphid</name>
    <dbReference type="NCBI Taxonomy" id="307492"/>
    <lineage>
        <taxon>Eukaryota</taxon>
        <taxon>Metazoa</taxon>
        <taxon>Ecdysozoa</taxon>
        <taxon>Arthropoda</taxon>
        <taxon>Hexapoda</taxon>
        <taxon>Insecta</taxon>
        <taxon>Pterygota</taxon>
        <taxon>Neoptera</taxon>
        <taxon>Paraneoptera</taxon>
        <taxon>Hemiptera</taxon>
        <taxon>Sternorrhyncha</taxon>
        <taxon>Aphidomorpha</taxon>
        <taxon>Aphidoidea</taxon>
        <taxon>Aphididae</taxon>
        <taxon>Aphidini</taxon>
        <taxon>Aphis</taxon>
        <taxon>Aphis</taxon>
    </lineage>
</organism>